<name>A0A9P6C7G4_9AGAR</name>
<organism evidence="1 2">
    <name type="scientific">Macrolepiota fuliginosa MF-IS2</name>
    <dbReference type="NCBI Taxonomy" id="1400762"/>
    <lineage>
        <taxon>Eukaryota</taxon>
        <taxon>Fungi</taxon>
        <taxon>Dikarya</taxon>
        <taxon>Basidiomycota</taxon>
        <taxon>Agaricomycotina</taxon>
        <taxon>Agaricomycetes</taxon>
        <taxon>Agaricomycetidae</taxon>
        <taxon>Agaricales</taxon>
        <taxon>Agaricineae</taxon>
        <taxon>Agaricaceae</taxon>
        <taxon>Macrolepiota</taxon>
    </lineage>
</organism>
<evidence type="ECO:0000313" key="2">
    <source>
        <dbReference type="Proteomes" id="UP000807342"/>
    </source>
</evidence>
<gene>
    <name evidence="1" type="ORF">P691DRAFT_16622</name>
</gene>
<proteinExistence type="predicted"/>
<reference evidence="1" key="1">
    <citation type="submission" date="2020-11" db="EMBL/GenBank/DDBJ databases">
        <authorList>
            <consortium name="DOE Joint Genome Institute"/>
            <person name="Ahrendt S."/>
            <person name="Riley R."/>
            <person name="Andreopoulos W."/>
            <person name="Labutti K."/>
            <person name="Pangilinan J."/>
            <person name="Ruiz-Duenas F.J."/>
            <person name="Barrasa J.M."/>
            <person name="Sanchez-Garcia M."/>
            <person name="Camarero S."/>
            <person name="Miyauchi S."/>
            <person name="Serrano A."/>
            <person name="Linde D."/>
            <person name="Babiker R."/>
            <person name="Drula E."/>
            <person name="Ayuso-Fernandez I."/>
            <person name="Pacheco R."/>
            <person name="Padilla G."/>
            <person name="Ferreira P."/>
            <person name="Barriuso J."/>
            <person name="Kellner H."/>
            <person name="Castanera R."/>
            <person name="Alfaro M."/>
            <person name="Ramirez L."/>
            <person name="Pisabarro A.G."/>
            <person name="Kuo A."/>
            <person name="Tritt A."/>
            <person name="Lipzen A."/>
            <person name="He G."/>
            <person name="Yan M."/>
            <person name="Ng V."/>
            <person name="Cullen D."/>
            <person name="Martin F."/>
            <person name="Rosso M.-N."/>
            <person name="Henrissat B."/>
            <person name="Hibbett D."/>
            <person name="Martinez A.T."/>
            <person name="Grigoriev I.V."/>
        </authorList>
    </citation>
    <scope>NUCLEOTIDE SEQUENCE</scope>
    <source>
        <strain evidence="1">MF-IS2</strain>
    </source>
</reference>
<protein>
    <submittedName>
        <fullName evidence="1">Uncharacterized protein</fullName>
    </submittedName>
</protein>
<dbReference type="EMBL" id="MU151051">
    <property type="protein sequence ID" value="KAF9455106.1"/>
    <property type="molecule type" value="Genomic_DNA"/>
</dbReference>
<comment type="caution">
    <text evidence="1">The sequence shown here is derived from an EMBL/GenBank/DDBJ whole genome shotgun (WGS) entry which is preliminary data.</text>
</comment>
<accession>A0A9P6C7G4</accession>
<keyword evidence="2" id="KW-1185">Reference proteome</keyword>
<sequence length="154" mass="17576">MLDWINMMIGLHMPSLWHHQHRRRRPSQIERSAVLSASNCFQKGITELGPSDLRIFLSVQAMLGFSSLLFSSVAKNKPLHAGAALLCFDTVSGSTISLPPFSHCHLVLSLCFEYLVCFVYLHIQTVRTDTFFLLFYVTHIISIQPTLLYSTQRY</sequence>
<evidence type="ECO:0000313" key="1">
    <source>
        <dbReference type="EMBL" id="KAF9455106.1"/>
    </source>
</evidence>
<dbReference type="Proteomes" id="UP000807342">
    <property type="component" value="Unassembled WGS sequence"/>
</dbReference>
<dbReference type="AlphaFoldDB" id="A0A9P6C7G4"/>